<dbReference type="PANTHER" id="PTHR43736">
    <property type="entry name" value="ADP-RIBOSE PYROPHOSPHATASE"/>
    <property type="match status" value="1"/>
</dbReference>
<dbReference type="CDD" id="cd02883">
    <property type="entry name" value="NUDIX_Hydrolase"/>
    <property type="match status" value="1"/>
</dbReference>
<evidence type="ECO:0000256" key="1">
    <source>
        <dbReference type="ARBA" id="ARBA00022801"/>
    </source>
</evidence>
<dbReference type="Gene3D" id="3.90.79.10">
    <property type="entry name" value="Nucleoside Triphosphate Pyrophosphohydrolase"/>
    <property type="match status" value="1"/>
</dbReference>
<dbReference type="Pfam" id="PF00293">
    <property type="entry name" value="NUDIX"/>
    <property type="match status" value="1"/>
</dbReference>
<protein>
    <recommendedName>
        <fullName evidence="2">Nudix hydrolase domain-containing protein</fullName>
    </recommendedName>
</protein>
<proteinExistence type="predicted"/>
<dbReference type="InterPro" id="IPR000086">
    <property type="entry name" value="NUDIX_hydrolase_dom"/>
</dbReference>
<dbReference type="GO" id="GO:0016787">
    <property type="term" value="F:hydrolase activity"/>
    <property type="evidence" value="ECO:0007669"/>
    <property type="project" value="UniProtKB-KW"/>
</dbReference>
<dbReference type="PROSITE" id="PS51462">
    <property type="entry name" value="NUDIX"/>
    <property type="match status" value="1"/>
</dbReference>
<feature type="domain" description="Nudix hydrolase" evidence="2">
    <location>
        <begin position="42"/>
        <end position="171"/>
    </location>
</feature>
<evidence type="ECO:0000259" key="2">
    <source>
        <dbReference type="PROSITE" id="PS51462"/>
    </source>
</evidence>
<keyword evidence="1" id="KW-0378">Hydrolase</keyword>
<organism evidence="3 4">
    <name type="scientific">Candidatus Daviesbacteria bacterium RIFOXYD1_FULL_41_10</name>
    <dbReference type="NCBI Taxonomy" id="1797801"/>
    <lineage>
        <taxon>Bacteria</taxon>
        <taxon>Candidatus Daviesiibacteriota</taxon>
    </lineage>
</organism>
<comment type="caution">
    <text evidence="3">The sequence shown here is derived from an EMBL/GenBank/DDBJ whole genome shotgun (WGS) entry which is preliminary data.</text>
</comment>
<dbReference type="Proteomes" id="UP000177135">
    <property type="component" value="Unassembled WGS sequence"/>
</dbReference>
<dbReference type="PANTHER" id="PTHR43736:SF2">
    <property type="entry name" value="MUTT_NUDIX FAMILY PROTEIN"/>
    <property type="match status" value="1"/>
</dbReference>
<reference evidence="3 4" key="1">
    <citation type="journal article" date="2016" name="Nat. Commun.">
        <title>Thousands of microbial genomes shed light on interconnected biogeochemical processes in an aquifer system.</title>
        <authorList>
            <person name="Anantharaman K."/>
            <person name="Brown C.T."/>
            <person name="Hug L.A."/>
            <person name="Sharon I."/>
            <person name="Castelle C.J."/>
            <person name="Probst A.J."/>
            <person name="Thomas B.C."/>
            <person name="Singh A."/>
            <person name="Wilkins M.J."/>
            <person name="Karaoz U."/>
            <person name="Brodie E.L."/>
            <person name="Williams K.H."/>
            <person name="Hubbard S.S."/>
            <person name="Banfield J.F."/>
        </authorList>
    </citation>
    <scope>NUCLEOTIDE SEQUENCE [LARGE SCALE GENOMIC DNA]</scope>
</reference>
<dbReference type="InterPro" id="IPR020084">
    <property type="entry name" value="NUDIX_hydrolase_CS"/>
</dbReference>
<evidence type="ECO:0000313" key="4">
    <source>
        <dbReference type="Proteomes" id="UP000177135"/>
    </source>
</evidence>
<accession>A0A1F5N3C7</accession>
<dbReference type="AlphaFoldDB" id="A0A1F5N3C7"/>
<name>A0A1F5N3C7_9BACT</name>
<gene>
    <name evidence="3" type="ORF">A2617_02825</name>
</gene>
<dbReference type="InterPro" id="IPR015797">
    <property type="entry name" value="NUDIX_hydrolase-like_dom_sf"/>
</dbReference>
<sequence length="172" mass="19834">MLNISPPNFIFCPFCGNKLSTRIEEGKKRKYCQNDNWTYYPHVTASAGIVIFNGSKVFLVKRKREPYSGKWMFPAGFIDFGEYPSETAVREAAEEAGKKVSAPEFINITQIEDDPRELGHFSFFYKANFESDVDVTDKEENQDMGWFEIQNLPEIGWKSHQKIAKMIQEGKV</sequence>
<dbReference type="EMBL" id="MFEC01000002">
    <property type="protein sequence ID" value="OGE72073.1"/>
    <property type="molecule type" value="Genomic_DNA"/>
</dbReference>
<dbReference type="SUPFAM" id="SSF55811">
    <property type="entry name" value="Nudix"/>
    <property type="match status" value="1"/>
</dbReference>
<evidence type="ECO:0000313" key="3">
    <source>
        <dbReference type="EMBL" id="OGE72073.1"/>
    </source>
</evidence>
<dbReference type="PROSITE" id="PS00893">
    <property type="entry name" value="NUDIX_BOX"/>
    <property type="match status" value="1"/>
</dbReference>